<keyword evidence="6 8" id="KW-0472">Membrane</keyword>
<feature type="transmembrane region" description="Helical" evidence="8">
    <location>
        <begin position="443"/>
        <end position="460"/>
    </location>
</feature>
<dbReference type="GO" id="GO:0005886">
    <property type="term" value="C:plasma membrane"/>
    <property type="evidence" value="ECO:0007669"/>
    <property type="project" value="UniProtKB-SubCell"/>
</dbReference>
<dbReference type="Proteomes" id="UP000556026">
    <property type="component" value="Unassembled WGS sequence"/>
</dbReference>
<dbReference type="PANTHER" id="PTHR42682">
    <property type="entry name" value="HYDROGENASE-4 COMPONENT F"/>
    <property type="match status" value="1"/>
</dbReference>
<name>A0A6V8MJJ4_9BACT</name>
<keyword evidence="5" id="KW-0560">Oxidoreductase</keyword>
<keyword evidence="2" id="KW-1003">Cell membrane</keyword>
<protein>
    <submittedName>
        <fullName evidence="10">Hydrogenase</fullName>
    </submittedName>
</protein>
<reference evidence="11" key="1">
    <citation type="submission" date="2020-06" db="EMBL/GenBank/DDBJ databases">
        <title>Draft genomic sequence of Geomonas sp. Red330.</title>
        <authorList>
            <person name="Itoh H."/>
            <person name="Zhenxing X."/>
            <person name="Ushijima N."/>
            <person name="Masuda Y."/>
            <person name="Shiratori Y."/>
            <person name="Senoo K."/>
        </authorList>
    </citation>
    <scope>NUCLEOTIDE SEQUENCE [LARGE SCALE GENOMIC DNA]</scope>
    <source>
        <strain evidence="11">Red330</strain>
    </source>
</reference>
<feature type="transmembrane region" description="Helical" evidence="8">
    <location>
        <begin position="66"/>
        <end position="84"/>
    </location>
</feature>
<evidence type="ECO:0000256" key="3">
    <source>
        <dbReference type="ARBA" id="ARBA00022692"/>
    </source>
</evidence>
<feature type="transmembrane region" description="Helical" evidence="8">
    <location>
        <begin position="361"/>
        <end position="380"/>
    </location>
</feature>
<organism evidence="10 11">
    <name type="scientific">Geomonas silvestris</name>
    <dbReference type="NCBI Taxonomy" id="2740184"/>
    <lineage>
        <taxon>Bacteria</taxon>
        <taxon>Pseudomonadati</taxon>
        <taxon>Thermodesulfobacteriota</taxon>
        <taxon>Desulfuromonadia</taxon>
        <taxon>Geobacterales</taxon>
        <taxon>Geobacteraceae</taxon>
        <taxon>Geomonas</taxon>
    </lineage>
</organism>
<comment type="subcellular location">
    <subcellularLocation>
        <location evidence="1">Cell membrane</location>
        <topology evidence="1">Multi-pass membrane protein</topology>
    </subcellularLocation>
    <subcellularLocation>
        <location evidence="7">Membrane</location>
        <topology evidence="7">Multi-pass membrane protein</topology>
    </subcellularLocation>
</comment>
<keyword evidence="3 7" id="KW-0812">Transmembrane</keyword>
<feature type="transmembrane region" description="Helical" evidence="8">
    <location>
        <begin position="401"/>
        <end position="423"/>
    </location>
</feature>
<feature type="transmembrane region" description="Helical" evidence="8">
    <location>
        <begin position="6"/>
        <end position="22"/>
    </location>
</feature>
<feature type="transmembrane region" description="Helical" evidence="8">
    <location>
        <begin position="150"/>
        <end position="175"/>
    </location>
</feature>
<feature type="transmembrane region" description="Helical" evidence="8">
    <location>
        <begin position="264"/>
        <end position="283"/>
    </location>
</feature>
<evidence type="ECO:0000259" key="9">
    <source>
        <dbReference type="Pfam" id="PF00361"/>
    </source>
</evidence>
<dbReference type="PANTHER" id="PTHR42682:SF5">
    <property type="entry name" value="HYDROGENASE-4 COMPONENT F"/>
    <property type="match status" value="1"/>
</dbReference>
<feature type="transmembrane region" description="Helical" evidence="8">
    <location>
        <begin position="230"/>
        <end position="252"/>
    </location>
</feature>
<dbReference type="EMBL" id="BLXX01000007">
    <property type="protein sequence ID" value="GFO60150.1"/>
    <property type="molecule type" value="Genomic_DNA"/>
</dbReference>
<keyword evidence="11" id="KW-1185">Reference proteome</keyword>
<evidence type="ECO:0000256" key="2">
    <source>
        <dbReference type="ARBA" id="ARBA00022475"/>
    </source>
</evidence>
<evidence type="ECO:0000256" key="5">
    <source>
        <dbReference type="ARBA" id="ARBA00023002"/>
    </source>
</evidence>
<dbReference type="AlphaFoldDB" id="A0A6V8MJJ4"/>
<evidence type="ECO:0000313" key="10">
    <source>
        <dbReference type="EMBL" id="GFO60150.1"/>
    </source>
</evidence>
<feature type="transmembrane region" description="Helical" evidence="8">
    <location>
        <begin position="29"/>
        <end position="46"/>
    </location>
</feature>
<gene>
    <name evidence="10" type="primary">ehrD</name>
    <name evidence="10" type="ORF">GMST_24750</name>
</gene>
<dbReference type="InterPro" id="IPR001750">
    <property type="entry name" value="ND/Mrp_TM"/>
</dbReference>
<comment type="caution">
    <text evidence="10">The sequence shown here is derived from an EMBL/GenBank/DDBJ whole genome shotgun (WGS) entry which is preliminary data.</text>
</comment>
<evidence type="ECO:0000256" key="1">
    <source>
        <dbReference type="ARBA" id="ARBA00004651"/>
    </source>
</evidence>
<evidence type="ECO:0000256" key="7">
    <source>
        <dbReference type="RuleBase" id="RU000320"/>
    </source>
</evidence>
<sequence length="479" mass="52132">MYLIWIFVLLPLLGALVAWLIPDNRRRALVLPVVAALHLALTVTLLVQTPPPSPDRWIFLDPLGKLSLLCNSILFFVCANYAVGYLKLRRKRPNRVLCISLLVCLSAMTLVAIAQHLGLLWIALEMTTITMAPLIYFNRNARSIEATWKYLLICSVGIAIALLGLFFLAYSTIVAKQEVTLLLGTLIDTAADLHAGWRHAAFIFLLVGFGSKMGLAPLHTWKPDAYGEAPGLVGALLAGGLVNCALLALLRVYQIAVASTEAELFQEVLLGMGLLSMAFAAVFMARQSDFKRMLAYSSVEHVGIIAVALGLGKGALFGALLHMVNNALTKGVLFLSCGNIHRAYNSKSTQFVRGALRRTPWSGALFLAAFLAITGSPPFGPFVSEFTIVSSAFVQQNYWTAALFLLFLAMIFMGMASTVIPVVLGKVPDDLERTPYRDTAPTVWPPLVLMALVLMLGLWLPESLQELLHQAAGLLEGGR</sequence>
<dbReference type="Pfam" id="PF00361">
    <property type="entry name" value="Proton_antipo_M"/>
    <property type="match status" value="1"/>
</dbReference>
<feature type="transmembrane region" description="Helical" evidence="8">
    <location>
        <begin position="304"/>
        <end position="324"/>
    </location>
</feature>
<dbReference type="GO" id="GO:0016491">
    <property type="term" value="F:oxidoreductase activity"/>
    <property type="evidence" value="ECO:0007669"/>
    <property type="project" value="UniProtKB-KW"/>
</dbReference>
<feature type="transmembrane region" description="Helical" evidence="8">
    <location>
        <begin position="119"/>
        <end position="138"/>
    </location>
</feature>
<feature type="transmembrane region" description="Helical" evidence="8">
    <location>
        <begin position="195"/>
        <end position="218"/>
    </location>
</feature>
<feature type="domain" description="NADH:quinone oxidoreductase/Mrp antiporter transmembrane" evidence="9">
    <location>
        <begin position="114"/>
        <end position="404"/>
    </location>
</feature>
<evidence type="ECO:0000256" key="8">
    <source>
        <dbReference type="SAM" id="Phobius"/>
    </source>
</evidence>
<proteinExistence type="predicted"/>
<evidence type="ECO:0000313" key="11">
    <source>
        <dbReference type="Proteomes" id="UP000556026"/>
    </source>
</evidence>
<keyword evidence="4 8" id="KW-1133">Transmembrane helix</keyword>
<feature type="transmembrane region" description="Helical" evidence="8">
    <location>
        <begin position="96"/>
        <end position="113"/>
    </location>
</feature>
<evidence type="ECO:0000256" key="4">
    <source>
        <dbReference type="ARBA" id="ARBA00022989"/>
    </source>
</evidence>
<evidence type="ECO:0000256" key="6">
    <source>
        <dbReference type="ARBA" id="ARBA00023136"/>
    </source>
</evidence>
<dbReference type="InterPro" id="IPR052175">
    <property type="entry name" value="ComplexI-like_HydComp"/>
</dbReference>
<accession>A0A6V8MJJ4</accession>